<dbReference type="RefSeq" id="WP_344971902.1">
    <property type="nucleotide sequence ID" value="NZ_BAAAVI010000020.1"/>
</dbReference>
<evidence type="ECO:0000313" key="2">
    <source>
        <dbReference type="Proteomes" id="UP001500831"/>
    </source>
</evidence>
<reference evidence="1 2" key="1">
    <citation type="journal article" date="2019" name="Int. J. Syst. Evol. Microbiol.">
        <title>The Global Catalogue of Microorganisms (GCM) 10K type strain sequencing project: providing services to taxonomists for standard genome sequencing and annotation.</title>
        <authorList>
            <consortium name="The Broad Institute Genomics Platform"/>
            <consortium name="The Broad Institute Genome Sequencing Center for Infectious Disease"/>
            <person name="Wu L."/>
            <person name="Ma J."/>
        </authorList>
    </citation>
    <scope>NUCLEOTIDE SEQUENCE [LARGE SCALE GENOMIC DNA]</scope>
    <source>
        <strain evidence="1 2">JCM 6242</strain>
    </source>
</reference>
<sequence>MLRTSDGLSAAVPGDWTVKRTGRTGVVFSGPKNSGQRISVTEVPVADPLVGLGKLSRAGLDQYSEVEVATVDYRDWKAADWEYTYVQANGVPMHGLTRYVVLNGQTAYLIAFRTPDLEWEKSAEMLEIFFSTFASTQ</sequence>
<accession>A0ABN3VYN8</accession>
<name>A0ABN3VYN8_9ACTN</name>
<keyword evidence="2" id="KW-1185">Reference proteome</keyword>
<dbReference type="EMBL" id="BAAAVI010000020">
    <property type="protein sequence ID" value="GAA2871216.1"/>
    <property type="molecule type" value="Genomic_DNA"/>
</dbReference>
<dbReference type="Gene3D" id="3.40.1000.10">
    <property type="entry name" value="Mog1/PsbP, alpha/beta/alpha sandwich"/>
    <property type="match status" value="1"/>
</dbReference>
<evidence type="ECO:0000313" key="1">
    <source>
        <dbReference type="EMBL" id="GAA2871216.1"/>
    </source>
</evidence>
<gene>
    <name evidence="1" type="ORF">GCM10010517_31480</name>
</gene>
<organism evidence="1 2">
    <name type="scientific">Streptosporangium fragile</name>
    <dbReference type="NCBI Taxonomy" id="46186"/>
    <lineage>
        <taxon>Bacteria</taxon>
        <taxon>Bacillati</taxon>
        <taxon>Actinomycetota</taxon>
        <taxon>Actinomycetes</taxon>
        <taxon>Streptosporangiales</taxon>
        <taxon>Streptosporangiaceae</taxon>
        <taxon>Streptosporangium</taxon>
    </lineage>
</organism>
<proteinExistence type="predicted"/>
<dbReference type="Proteomes" id="UP001500831">
    <property type="component" value="Unassembled WGS sequence"/>
</dbReference>
<protein>
    <recommendedName>
        <fullName evidence="3">PsbP C-terminal domain-containing protein</fullName>
    </recommendedName>
</protein>
<comment type="caution">
    <text evidence="1">The sequence shown here is derived from an EMBL/GenBank/DDBJ whole genome shotgun (WGS) entry which is preliminary data.</text>
</comment>
<evidence type="ECO:0008006" key="3">
    <source>
        <dbReference type="Google" id="ProtNLM"/>
    </source>
</evidence>